<dbReference type="Pfam" id="PF13367">
    <property type="entry name" value="PrsW-protease"/>
    <property type="match status" value="1"/>
</dbReference>
<feature type="transmembrane region" description="Helical" evidence="10">
    <location>
        <begin position="33"/>
        <end position="51"/>
    </location>
</feature>
<evidence type="ECO:0000313" key="12">
    <source>
        <dbReference type="Proteomes" id="UP001314796"/>
    </source>
</evidence>
<dbReference type="RefSeq" id="WP_204400707.1">
    <property type="nucleotide sequence ID" value="NZ_JAFBEE010000004.1"/>
</dbReference>
<feature type="transmembrane region" description="Helical" evidence="10">
    <location>
        <begin position="58"/>
        <end position="77"/>
    </location>
</feature>
<keyword evidence="7" id="KW-0378">Hydrolase</keyword>
<keyword evidence="4" id="KW-1003">Cell membrane</keyword>
<reference evidence="11 12" key="1">
    <citation type="submission" date="2021-01" db="EMBL/GenBank/DDBJ databases">
        <title>Genomic Encyclopedia of Type Strains, Phase IV (KMG-IV): sequencing the most valuable type-strain genomes for metagenomic binning, comparative biology and taxonomic classification.</title>
        <authorList>
            <person name="Goeker M."/>
        </authorList>
    </citation>
    <scope>NUCLEOTIDE SEQUENCE [LARGE SCALE GENOMIC DNA]</scope>
    <source>
        <strain evidence="11 12">DSM 25890</strain>
    </source>
</reference>
<comment type="caution">
    <text evidence="11">The sequence shown here is derived from an EMBL/GenBank/DDBJ whole genome shotgun (WGS) entry which is preliminary data.</text>
</comment>
<evidence type="ECO:0000256" key="6">
    <source>
        <dbReference type="ARBA" id="ARBA00022692"/>
    </source>
</evidence>
<dbReference type="Proteomes" id="UP001314796">
    <property type="component" value="Unassembled WGS sequence"/>
</dbReference>
<keyword evidence="5" id="KW-0645">Protease</keyword>
<proteinExistence type="inferred from homology"/>
<keyword evidence="9 10" id="KW-0472">Membrane</keyword>
<keyword evidence="6 10" id="KW-0812">Transmembrane</keyword>
<evidence type="ECO:0000256" key="3">
    <source>
        <dbReference type="ARBA" id="ARBA00018997"/>
    </source>
</evidence>
<name>A0ABS2NNE4_9FIRM</name>
<protein>
    <recommendedName>
        <fullName evidence="3">Protease PrsW</fullName>
    </recommendedName>
</protein>
<evidence type="ECO:0000256" key="2">
    <source>
        <dbReference type="ARBA" id="ARBA00009165"/>
    </source>
</evidence>
<dbReference type="PANTHER" id="PTHR36844">
    <property type="entry name" value="PROTEASE PRSW"/>
    <property type="match status" value="1"/>
</dbReference>
<evidence type="ECO:0000313" key="11">
    <source>
        <dbReference type="EMBL" id="MBM7614441.1"/>
    </source>
</evidence>
<evidence type="ECO:0000256" key="7">
    <source>
        <dbReference type="ARBA" id="ARBA00022801"/>
    </source>
</evidence>
<dbReference type="InterPro" id="IPR026898">
    <property type="entry name" value="PrsW"/>
</dbReference>
<gene>
    <name evidence="11" type="ORF">JOC73_000952</name>
</gene>
<dbReference type="PIRSF" id="PIRSF016933">
    <property type="entry name" value="PrsW"/>
    <property type="match status" value="1"/>
</dbReference>
<feature type="transmembrane region" description="Helical" evidence="10">
    <location>
        <begin position="104"/>
        <end position="126"/>
    </location>
</feature>
<keyword evidence="12" id="KW-1185">Reference proteome</keyword>
<dbReference type="EMBL" id="JAFBEE010000004">
    <property type="protein sequence ID" value="MBM7614441.1"/>
    <property type="molecule type" value="Genomic_DNA"/>
</dbReference>
<evidence type="ECO:0000256" key="10">
    <source>
        <dbReference type="SAM" id="Phobius"/>
    </source>
</evidence>
<dbReference type="PANTHER" id="PTHR36844:SF1">
    <property type="entry name" value="PROTEASE PRSW"/>
    <property type="match status" value="1"/>
</dbReference>
<comment type="subcellular location">
    <subcellularLocation>
        <location evidence="1">Cell membrane</location>
        <topology evidence="1">Multi-pass membrane protein</topology>
    </subcellularLocation>
</comment>
<keyword evidence="8 10" id="KW-1133">Transmembrane helix</keyword>
<dbReference type="InterPro" id="IPR023596">
    <property type="entry name" value="Peptidase_PrsW_arch/bac"/>
</dbReference>
<accession>A0ABS2NNE4</accession>
<evidence type="ECO:0000256" key="8">
    <source>
        <dbReference type="ARBA" id="ARBA00022989"/>
    </source>
</evidence>
<evidence type="ECO:0000256" key="1">
    <source>
        <dbReference type="ARBA" id="ARBA00004651"/>
    </source>
</evidence>
<feature type="transmembrane region" description="Helical" evidence="10">
    <location>
        <begin position="138"/>
        <end position="157"/>
    </location>
</feature>
<feature type="transmembrane region" description="Helical" evidence="10">
    <location>
        <begin position="177"/>
        <end position="210"/>
    </location>
</feature>
<evidence type="ECO:0000256" key="9">
    <source>
        <dbReference type="ARBA" id="ARBA00023136"/>
    </source>
</evidence>
<evidence type="ECO:0000256" key="4">
    <source>
        <dbReference type="ARBA" id="ARBA00022475"/>
    </source>
</evidence>
<comment type="similarity">
    <text evidence="2">Belongs to the protease PrsW family.</text>
</comment>
<sequence>MITRLLMIAIAPGIALGAATYLNDRYDREPWKLLIRTFILGALSVIPVIVIERFLLRFNIFGGLFGIAYTAFVVAGFTEEYFKRAVVIRGGAFNSRYFNEKLDGIVYCVFSALGFATVENIMYVVFRYTGNYYVGIMRGILSVPAHVLFAVTMGYYLSLAKYAKDKDEKQRYYSRSLLIPIVLHGLFNFILMAQIPILMTLFIPYVIFLWYMNITKLNEYTKDSRDFFRRNKAIDEHLKDEGEQ</sequence>
<organism evidence="11 12">
    <name type="scientific">Alkaliphilus hydrothermalis</name>
    <dbReference type="NCBI Taxonomy" id="1482730"/>
    <lineage>
        <taxon>Bacteria</taxon>
        <taxon>Bacillati</taxon>
        <taxon>Bacillota</taxon>
        <taxon>Clostridia</taxon>
        <taxon>Peptostreptococcales</taxon>
        <taxon>Natronincolaceae</taxon>
        <taxon>Alkaliphilus</taxon>
    </lineage>
</organism>
<evidence type="ECO:0000256" key="5">
    <source>
        <dbReference type="ARBA" id="ARBA00022670"/>
    </source>
</evidence>